<dbReference type="SMART" id="SM00421">
    <property type="entry name" value="HTH_LUXR"/>
    <property type="match status" value="1"/>
</dbReference>
<dbReference type="SMART" id="SM00448">
    <property type="entry name" value="REC"/>
    <property type="match status" value="1"/>
</dbReference>
<dbReference type="Gene3D" id="1.10.10.10">
    <property type="entry name" value="Winged helix-like DNA-binding domain superfamily/Winged helix DNA-binding domain"/>
    <property type="match status" value="1"/>
</dbReference>
<evidence type="ECO:0000259" key="4">
    <source>
        <dbReference type="PROSITE" id="PS50110"/>
    </source>
</evidence>
<dbReference type="PROSITE" id="PS50110">
    <property type="entry name" value="RESPONSE_REGULATORY"/>
    <property type="match status" value="1"/>
</dbReference>
<keyword evidence="6" id="KW-1185">Reference proteome</keyword>
<protein>
    <submittedName>
        <fullName evidence="5">Response regulator transcription factor</fullName>
    </submittedName>
</protein>
<keyword evidence="2" id="KW-0597">Phosphoprotein</keyword>
<dbReference type="InterPro" id="IPR000792">
    <property type="entry name" value="Tscrpt_reg_LuxR_C"/>
</dbReference>
<feature type="compositionally biased region" description="Gly residues" evidence="3">
    <location>
        <begin position="1"/>
        <end position="11"/>
    </location>
</feature>
<dbReference type="GO" id="GO:0006355">
    <property type="term" value="P:regulation of DNA-templated transcription"/>
    <property type="evidence" value="ECO:0007669"/>
    <property type="project" value="InterPro"/>
</dbReference>
<dbReference type="Pfam" id="PF00196">
    <property type="entry name" value="GerE"/>
    <property type="match status" value="1"/>
</dbReference>
<proteinExistence type="predicted"/>
<dbReference type="GO" id="GO:0000160">
    <property type="term" value="P:phosphorelay signal transduction system"/>
    <property type="evidence" value="ECO:0007669"/>
    <property type="project" value="InterPro"/>
</dbReference>
<feature type="domain" description="Response regulatory" evidence="4">
    <location>
        <begin position="31"/>
        <end position="145"/>
    </location>
</feature>
<dbReference type="Proteomes" id="UP000604475">
    <property type="component" value="Unassembled WGS sequence"/>
</dbReference>
<feature type="region of interest" description="Disordered" evidence="3">
    <location>
        <begin position="1"/>
        <end position="23"/>
    </location>
</feature>
<evidence type="ECO:0000256" key="3">
    <source>
        <dbReference type="SAM" id="MobiDB-lite"/>
    </source>
</evidence>
<name>A0A937RCJ7_9ACTN</name>
<evidence type="ECO:0000256" key="1">
    <source>
        <dbReference type="ARBA" id="ARBA00023125"/>
    </source>
</evidence>
<dbReference type="Pfam" id="PF00072">
    <property type="entry name" value="Response_reg"/>
    <property type="match status" value="1"/>
</dbReference>
<dbReference type="InterPro" id="IPR011006">
    <property type="entry name" value="CheY-like_superfamily"/>
</dbReference>
<evidence type="ECO:0000313" key="5">
    <source>
        <dbReference type="EMBL" id="MBL7629613.1"/>
    </source>
</evidence>
<feature type="modified residue" description="4-aspartylphosphate" evidence="2">
    <location>
        <position position="81"/>
    </location>
</feature>
<dbReference type="GO" id="GO:0003677">
    <property type="term" value="F:DNA binding"/>
    <property type="evidence" value="ECO:0007669"/>
    <property type="project" value="UniProtKB-KW"/>
</dbReference>
<dbReference type="EMBL" id="JAEACQ010000233">
    <property type="protein sequence ID" value="MBL7629613.1"/>
    <property type="molecule type" value="Genomic_DNA"/>
</dbReference>
<accession>A0A937RCJ7</accession>
<reference evidence="5" key="1">
    <citation type="submission" date="2020-12" db="EMBL/GenBank/DDBJ databases">
        <title>Genomic characterization of non-nitrogen-fixing Frankia strains.</title>
        <authorList>
            <person name="Carlos-Shanley C."/>
            <person name="Guerra T."/>
            <person name="Hahn D."/>
        </authorList>
    </citation>
    <scope>NUCLEOTIDE SEQUENCE</scope>
    <source>
        <strain evidence="5">CN6</strain>
    </source>
</reference>
<evidence type="ECO:0000313" key="6">
    <source>
        <dbReference type="Proteomes" id="UP000604475"/>
    </source>
</evidence>
<dbReference type="Gene3D" id="3.40.50.2300">
    <property type="match status" value="1"/>
</dbReference>
<dbReference type="PANTHER" id="PTHR43214:SF43">
    <property type="entry name" value="TWO-COMPONENT RESPONSE REGULATOR"/>
    <property type="match status" value="1"/>
</dbReference>
<evidence type="ECO:0000256" key="2">
    <source>
        <dbReference type="PROSITE-ProRule" id="PRU00169"/>
    </source>
</evidence>
<dbReference type="AlphaFoldDB" id="A0A937RCJ7"/>
<sequence length="237" mass="25524">MTVATGGGLPDRGGRWPTPTGGHPVTEAVIRVGVIDDHPIVLHGLEKALHEQENLMITVTATDLGNFFDGQEALPDVVLLDLDLGDGSRPADNIRRLMEAGVSVLVFSAAAHPATVRAAIRAGAAGYITKTDALEDLMSAIRSARSGSGWVSPALAFIMLTDDAPSRPQLSTQEREVLRLYSTGLPVKVVAKRMDLSPETAKEYIARVRRKYRDAGRDARSKIDLRLRAVEDGIIPE</sequence>
<comment type="caution">
    <text evidence="5">The sequence shown here is derived from an EMBL/GenBank/DDBJ whole genome shotgun (WGS) entry which is preliminary data.</text>
</comment>
<organism evidence="5 6">
    <name type="scientific">Frankia nepalensis</name>
    <dbReference type="NCBI Taxonomy" id="1836974"/>
    <lineage>
        <taxon>Bacteria</taxon>
        <taxon>Bacillati</taxon>
        <taxon>Actinomycetota</taxon>
        <taxon>Actinomycetes</taxon>
        <taxon>Frankiales</taxon>
        <taxon>Frankiaceae</taxon>
        <taxon>Frankia</taxon>
    </lineage>
</organism>
<gene>
    <name evidence="5" type="ORF">I7412_21065</name>
</gene>
<dbReference type="InterPro" id="IPR039420">
    <property type="entry name" value="WalR-like"/>
</dbReference>
<keyword evidence="1" id="KW-0238">DNA-binding</keyword>
<dbReference type="InterPro" id="IPR016032">
    <property type="entry name" value="Sig_transdc_resp-reg_C-effctor"/>
</dbReference>
<dbReference type="SUPFAM" id="SSF52172">
    <property type="entry name" value="CheY-like"/>
    <property type="match status" value="1"/>
</dbReference>
<dbReference type="PRINTS" id="PR00038">
    <property type="entry name" value="HTHLUXR"/>
</dbReference>
<dbReference type="SUPFAM" id="SSF46894">
    <property type="entry name" value="C-terminal effector domain of the bipartite response regulators"/>
    <property type="match status" value="1"/>
</dbReference>
<dbReference type="InterPro" id="IPR036388">
    <property type="entry name" value="WH-like_DNA-bd_sf"/>
</dbReference>
<dbReference type="PANTHER" id="PTHR43214">
    <property type="entry name" value="TWO-COMPONENT RESPONSE REGULATOR"/>
    <property type="match status" value="1"/>
</dbReference>
<dbReference type="InterPro" id="IPR001789">
    <property type="entry name" value="Sig_transdc_resp-reg_receiver"/>
</dbReference>